<dbReference type="PROSITE" id="PS00041">
    <property type="entry name" value="HTH_ARAC_FAMILY_1"/>
    <property type="match status" value="1"/>
</dbReference>
<proteinExistence type="predicted"/>
<dbReference type="SUPFAM" id="SSF55136">
    <property type="entry name" value="Probable bacterial effector-binding domain"/>
    <property type="match status" value="1"/>
</dbReference>
<dbReference type="EMBL" id="CP120678">
    <property type="protein sequence ID" value="WIW70524.1"/>
    <property type="molecule type" value="Genomic_DNA"/>
</dbReference>
<dbReference type="SMART" id="SM00342">
    <property type="entry name" value="HTH_ARAC"/>
    <property type="match status" value="1"/>
</dbReference>
<dbReference type="PANTHER" id="PTHR47504:SF5">
    <property type="entry name" value="RIGHT ORIGIN-BINDING PROTEIN"/>
    <property type="match status" value="1"/>
</dbReference>
<gene>
    <name evidence="5" type="ORF">P3F81_11655</name>
</gene>
<dbReference type="InterPro" id="IPR009057">
    <property type="entry name" value="Homeodomain-like_sf"/>
</dbReference>
<dbReference type="PANTHER" id="PTHR47504">
    <property type="entry name" value="RIGHT ORIGIN-BINDING PROTEIN"/>
    <property type="match status" value="1"/>
</dbReference>
<dbReference type="PROSITE" id="PS01124">
    <property type="entry name" value="HTH_ARAC_FAMILY_2"/>
    <property type="match status" value="1"/>
</dbReference>
<evidence type="ECO:0000313" key="5">
    <source>
        <dbReference type="EMBL" id="WIW70524.1"/>
    </source>
</evidence>
<organism evidence="5 6">
    <name type="scientific">Selenobaculum gibii</name>
    <dbReference type="NCBI Taxonomy" id="3054208"/>
    <lineage>
        <taxon>Bacteria</taxon>
        <taxon>Bacillati</taxon>
        <taxon>Bacillota</taxon>
        <taxon>Negativicutes</taxon>
        <taxon>Selenomonadales</taxon>
        <taxon>Selenomonadaceae</taxon>
        <taxon>Selenobaculum</taxon>
    </lineage>
</organism>
<dbReference type="InterPro" id="IPR029442">
    <property type="entry name" value="GyrI-like"/>
</dbReference>
<protein>
    <submittedName>
        <fullName evidence="5">GyrI-like domain-containing protein</fullName>
    </submittedName>
</protein>
<dbReference type="InterPro" id="IPR018062">
    <property type="entry name" value="HTH_AraC-typ_CS"/>
</dbReference>
<keyword evidence="1" id="KW-0805">Transcription regulation</keyword>
<keyword evidence="3" id="KW-0804">Transcription</keyword>
<evidence type="ECO:0000256" key="2">
    <source>
        <dbReference type="ARBA" id="ARBA00023125"/>
    </source>
</evidence>
<dbReference type="Pfam" id="PF12833">
    <property type="entry name" value="HTH_18"/>
    <property type="match status" value="1"/>
</dbReference>
<evidence type="ECO:0000256" key="1">
    <source>
        <dbReference type="ARBA" id="ARBA00023015"/>
    </source>
</evidence>
<dbReference type="Gene3D" id="3.20.80.10">
    <property type="entry name" value="Regulatory factor, effector binding domain"/>
    <property type="match status" value="1"/>
</dbReference>
<reference evidence="5" key="1">
    <citation type="submission" date="2023-03" db="EMBL/GenBank/DDBJ databases">
        <title>Selenobaculum gbiensis gen. nov. sp. nov., a new bacterium isolated from the gut microbiota of IBD patient.</title>
        <authorList>
            <person name="Yeo S."/>
            <person name="Park H."/>
            <person name="Huh C.S."/>
        </authorList>
    </citation>
    <scope>NUCLEOTIDE SEQUENCE</scope>
    <source>
        <strain evidence="5">ICN-92133</strain>
    </source>
</reference>
<dbReference type="AlphaFoldDB" id="A0A9Y2AGS6"/>
<dbReference type="GO" id="GO:0043565">
    <property type="term" value="F:sequence-specific DNA binding"/>
    <property type="evidence" value="ECO:0007669"/>
    <property type="project" value="InterPro"/>
</dbReference>
<keyword evidence="6" id="KW-1185">Reference proteome</keyword>
<dbReference type="Gene3D" id="1.10.10.60">
    <property type="entry name" value="Homeodomain-like"/>
    <property type="match status" value="2"/>
</dbReference>
<dbReference type="InterPro" id="IPR010499">
    <property type="entry name" value="AraC_E-bd"/>
</dbReference>
<dbReference type="InterPro" id="IPR011256">
    <property type="entry name" value="Reg_factor_effector_dom_sf"/>
</dbReference>
<dbReference type="SUPFAM" id="SSF46689">
    <property type="entry name" value="Homeodomain-like"/>
    <property type="match status" value="2"/>
</dbReference>
<evidence type="ECO:0000259" key="4">
    <source>
        <dbReference type="PROSITE" id="PS01124"/>
    </source>
</evidence>
<dbReference type="RefSeq" id="WP_147669611.1">
    <property type="nucleotide sequence ID" value="NZ_CP120678.1"/>
</dbReference>
<dbReference type="GO" id="GO:0003700">
    <property type="term" value="F:DNA-binding transcription factor activity"/>
    <property type="evidence" value="ECO:0007669"/>
    <property type="project" value="InterPro"/>
</dbReference>
<dbReference type="Pfam" id="PF06445">
    <property type="entry name" value="GyrI-like"/>
    <property type="match status" value="1"/>
</dbReference>
<name>A0A9Y2AGS6_9FIRM</name>
<feature type="domain" description="HTH araC/xylS-type" evidence="4">
    <location>
        <begin position="8"/>
        <end position="106"/>
    </location>
</feature>
<dbReference type="SMART" id="SM00871">
    <property type="entry name" value="AraC_E_bind"/>
    <property type="match status" value="1"/>
</dbReference>
<dbReference type="KEGG" id="sgbi:P3F81_11655"/>
<keyword evidence="2" id="KW-0238">DNA-binding</keyword>
<dbReference type="InterPro" id="IPR018060">
    <property type="entry name" value="HTH_AraC"/>
</dbReference>
<evidence type="ECO:0000313" key="6">
    <source>
        <dbReference type="Proteomes" id="UP001243623"/>
    </source>
</evidence>
<dbReference type="InterPro" id="IPR050959">
    <property type="entry name" value="MarA-like"/>
</dbReference>
<evidence type="ECO:0000256" key="3">
    <source>
        <dbReference type="ARBA" id="ARBA00023163"/>
    </source>
</evidence>
<dbReference type="Proteomes" id="UP001243623">
    <property type="component" value="Chromosome"/>
</dbReference>
<sequence length="295" mass="33910">MNWLDKMNAAVNYIEENLSGEIDYSVIAKKACSSLYQFQRIFSFVVDMPMSEYIRRRRMTLAAFDLQNSEMKVIDIALKYGYESPEAFSRTFQSMHSVTPTMARISGTKLKAYPRISFQISIKGDVEMNYRIEKGNAFVIQGVDREFDLAHEEECYQEIPKLWSHLCNSGEFEKMISLADVECHKGNAYPVRACSMMTGDGTKFRYIIGVSSLQGNKALEQYNQLEVKAGLWAVFTSESVSMEEIAGAIQKINKQIYTEWLPTSKYEHGDYQQEVYYMDESGSTYCEVWLAVTEK</sequence>
<accession>A0A9Y2AGS6</accession>